<dbReference type="HOGENOM" id="CLU_159489_0_0_1"/>
<protein>
    <submittedName>
        <fullName evidence="2">Uncharacterized protein</fullName>
    </submittedName>
</protein>
<evidence type="ECO:0000313" key="3">
    <source>
        <dbReference type="Proteomes" id="UP000022910"/>
    </source>
</evidence>
<proteinExistence type="predicted"/>
<evidence type="ECO:0000313" key="2">
    <source>
        <dbReference type="EMBL" id="EXX54098.1"/>
    </source>
</evidence>
<feature type="compositionally biased region" description="Basic residues" evidence="1">
    <location>
        <begin position="83"/>
        <end position="92"/>
    </location>
</feature>
<reference evidence="2 3" key="1">
    <citation type="submission" date="2014-02" db="EMBL/GenBank/DDBJ databases">
        <title>Single nucleus genome sequencing reveals high similarity among nuclei of an endomycorrhizal fungus.</title>
        <authorList>
            <person name="Lin K."/>
            <person name="Geurts R."/>
            <person name="Zhang Z."/>
            <person name="Limpens E."/>
            <person name="Saunders D.G."/>
            <person name="Mu D."/>
            <person name="Pang E."/>
            <person name="Cao H."/>
            <person name="Cha H."/>
            <person name="Lin T."/>
            <person name="Zhou Q."/>
            <person name="Shang Y."/>
            <person name="Li Y."/>
            <person name="Ivanov S."/>
            <person name="Sharma T."/>
            <person name="Velzen R.V."/>
            <person name="Ruijter N.D."/>
            <person name="Aanen D.K."/>
            <person name="Win J."/>
            <person name="Kamoun S."/>
            <person name="Bisseling T."/>
            <person name="Huang S."/>
        </authorList>
    </citation>
    <scope>NUCLEOTIDE SEQUENCE [LARGE SCALE GENOMIC DNA]</scope>
    <source>
        <strain evidence="3">DAOM197198w</strain>
    </source>
</reference>
<dbReference type="Proteomes" id="UP000022910">
    <property type="component" value="Unassembled WGS sequence"/>
</dbReference>
<feature type="region of interest" description="Disordered" evidence="1">
    <location>
        <begin position="78"/>
        <end position="98"/>
    </location>
</feature>
<dbReference type="AlphaFoldDB" id="A0A015LGX9"/>
<dbReference type="OrthoDB" id="10281265at2759"/>
<dbReference type="EMBL" id="JEMT01028623">
    <property type="protein sequence ID" value="EXX54098.1"/>
    <property type="molecule type" value="Genomic_DNA"/>
</dbReference>
<organism evidence="2 3">
    <name type="scientific">Rhizophagus irregularis (strain DAOM 197198w)</name>
    <name type="common">Glomus intraradices</name>
    <dbReference type="NCBI Taxonomy" id="1432141"/>
    <lineage>
        <taxon>Eukaryota</taxon>
        <taxon>Fungi</taxon>
        <taxon>Fungi incertae sedis</taxon>
        <taxon>Mucoromycota</taxon>
        <taxon>Glomeromycotina</taxon>
        <taxon>Glomeromycetes</taxon>
        <taxon>Glomerales</taxon>
        <taxon>Glomeraceae</taxon>
        <taxon>Rhizophagus</taxon>
    </lineage>
</organism>
<gene>
    <name evidence="2" type="ORF">RirG_237760</name>
</gene>
<evidence type="ECO:0000256" key="1">
    <source>
        <dbReference type="SAM" id="MobiDB-lite"/>
    </source>
</evidence>
<sequence length="146" mass="16238">MSLAKTSIQIAVAESATAELIGILMQFIMKYRNNTGLGIEEVYQFSSLQNNVLQESLINTEICNNTQQPLDNLQISNPEYHKAKGRPPKRYKSSVVEDNNQTSMAKSNEGGLKTCSYCLGRGHNIRGCAKYKADKENVNQHNNING</sequence>
<keyword evidence="3" id="KW-1185">Reference proteome</keyword>
<accession>A0A015LGX9</accession>
<name>A0A015LGX9_RHIIW</name>
<comment type="caution">
    <text evidence="2">The sequence shown here is derived from an EMBL/GenBank/DDBJ whole genome shotgun (WGS) entry which is preliminary data.</text>
</comment>